<reference evidence="2 3" key="1">
    <citation type="journal article" date="2014" name="Am. J. Bot.">
        <title>Genome assembly and annotation for red clover (Trifolium pratense; Fabaceae).</title>
        <authorList>
            <person name="Istvanek J."/>
            <person name="Jaros M."/>
            <person name="Krenek A."/>
            <person name="Repkova J."/>
        </authorList>
    </citation>
    <scope>NUCLEOTIDE SEQUENCE [LARGE SCALE GENOMIC DNA]</scope>
    <source>
        <strain evidence="3">cv. Tatra</strain>
        <tissue evidence="2">Young leaves</tissue>
    </source>
</reference>
<evidence type="ECO:0000313" key="2">
    <source>
        <dbReference type="EMBL" id="PNX66787.1"/>
    </source>
</evidence>
<protein>
    <submittedName>
        <fullName evidence="2">Uncharacterized protein</fullName>
    </submittedName>
</protein>
<dbReference type="Proteomes" id="UP000236291">
    <property type="component" value="Unassembled WGS sequence"/>
</dbReference>
<evidence type="ECO:0000256" key="1">
    <source>
        <dbReference type="SAM" id="MobiDB-lite"/>
    </source>
</evidence>
<name>A0A2K3KKH9_TRIPR</name>
<reference evidence="2 3" key="2">
    <citation type="journal article" date="2017" name="Front. Plant Sci.">
        <title>Gene Classification and Mining of Molecular Markers Useful in Red Clover (Trifolium pratense) Breeding.</title>
        <authorList>
            <person name="Istvanek J."/>
            <person name="Dluhosova J."/>
            <person name="Dluhos P."/>
            <person name="Patkova L."/>
            <person name="Nedelnik J."/>
            <person name="Repkova J."/>
        </authorList>
    </citation>
    <scope>NUCLEOTIDE SEQUENCE [LARGE SCALE GENOMIC DNA]</scope>
    <source>
        <strain evidence="3">cv. Tatra</strain>
        <tissue evidence="2">Young leaves</tissue>
    </source>
</reference>
<evidence type="ECO:0000313" key="3">
    <source>
        <dbReference type="Proteomes" id="UP000236291"/>
    </source>
</evidence>
<dbReference type="AlphaFoldDB" id="A0A2K3KKH9"/>
<comment type="caution">
    <text evidence="2">The sequence shown here is derived from an EMBL/GenBank/DDBJ whole genome shotgun (WGS) entry which is preliminary data.</text>
</comment>
<proteinExistence type="predicted"/>
<feature type="region of interest" description="Disordered" evidence="1">
    <location>
        <begin position="28"/>
        <end position="48"/>
    </location>
</feature>
<sequence length="48" mass="5177">AAAEEGRKGKVPNELLLPIYRLSKSLPLHREATHPIASQPLIKSSGSD</sequence>
<gene>
    <name evidence="2" type="ORF">L195_g055280</name>
</gene>
<organism evidence="2 3">
    <name type="scientific">Trifolium pratense</name>
    <name type="common">Red clover</name>
    <dbReference type="NCBI Taxonomy" id="57577"/>
    <lineage>
        <taxon>Eukaryota</taxon>
        <taxon>Viridiplantae</taxon>
        <taxon>Streptophyta</taxon>
        <taxon>Embryophyta</taxon>
        <taxon>Tracheophyta</taxon>
        <taxon>Spermatophyta</taxon>
        <taxon>Magnoliopsida</taxon>
        <taxon>eudicotyledons</taxon>
        <taxon>Gunneridae</taxon>
        <taxon>Pentapetalae</taxon>
        <taxon>rosids</taxon>
        <taxon>fabids</taxon>
        <taxon>Fabales</taxon>
        <taxon>Fabaceae</taxon>
        <taxon>Papilionoideae</taxon>
        <taxon>50 kb inversion clade</taxon>
        <taxon>NPAAA clade</taxon>
        <taxon>Hologalegina</taxon>
        <taxon>IRL clade</taxon>
        <taxon>Trifolieae</taxon>
        <taxon>Trifolium</taxon>
    </lineage>
</organism>
<dbReference type="EMBL" id="ASHM01100077">
    <property type="protein sequence ID" value="PNX66787.1"/>
    <property type="molecule type" value="Genomic_DNA"/>
</dbReference>
<accession>A0A2K3KKH9</accession>
<feature type="non-terminal residue" evidence="2">
    <location>
        <position position="1"/>
    </location>
</feature>